<dbReference type="SMR" id="A0A2V0NZC5"/>
<feature type="transmembrane region" description="Helical" evidence="7">
    <location>
        <begin position="97"/>
        <end position="114"/>
    </location>
</feature>
<dbReference type="GO" id="GO:0016192">
    <property type="term" value="P:vesicle-mediated transport"/>
    <property type="evidence" value="ECO:0007669"/>
    <property type="project" value="InterPro"/>
</dbReference>
<evidence type="ECO:0000256" key="2">
    <source>
        <dbReference type="ARBA" id="ARBA00007524"/>
    </source>
</evidence>
<dbReference type="InterPro" id="IPR004307">
    <property type="entry name" value="TspO_MBR"/>
</dbReference>
<sequence length="341" mass="36464">MGAPLALGSLVGVSTLPPILTWYRRLRKPKWVPPAPVIGQTWSVLYACMGAASCLVWQKTGLRSVPMGLYGTQLVFNLAWQLIFFRGKRMGAAQAENAVLLGLVAATTVAFARVDPLAGRLMAPYLAFTAFANALNYGVWRRNDPRAPGARDGSAPAAPDKMGVWDTIKSKVGLGEPEPPPPPPPPPPPLPIAFVQNATHALQEKLPVLTWQQRAIGFGITFGVGILLSFLSLTALWTFQLTTFAILYSFGSALSLTSTFFLMGPSKQFSNMTSGGRWAASLVYVGAIVATLVIAFTVKGIPGGVLVIVMIVLQFIAALWYCATYVPGGPELLAKCFGIKT</sequence>
<evidence type="ECO:0000313" key="9">
    <source>
        <dbReference type="Proteomes" id="UP000247498"/>
    </source>
</evidence>
<feature type="transmembrane region" description="Helical" evidence="7">
    <location>
        <begin position="35"/>
        <end position="58"/>
    </location>
</feature>
<comment type="caution">
    <text evidence="8">The sequence shown here is derived from an EMBL/GenBank/DDBJ whole genome shotgun (WGS) entry which is preliminary data.</text>
</comment>
<evidence type="ECO:0000256" key="1">
    <source>
        <dbReference type="ARBA" id="ARBA00004141"/>
    </source>
</evidence>
<organism evidence="8 9">
    <name type="scientific">Raphidocelis subcapitata</name>
    <dbReference type="NCBI Taxonomy" id="307507"/>
    <lineage>
        <taxon>Eukaryota</taxon>
        <taxon>Viridiplantae</taxon>
        <taxon>Chlorophyta</taxon>
        <taxon>core chlorophytes</taxon>
        <taxon>Chlorophyceae</taxon>
        <taxon>CS clade</taxon>
        <taxon>Sphaeropleales</taxon>
        <taxon>Selenastraceae</taxon>
        <taxon>Raphidocelis</taxon>
    </lineage>
</organism>
<dbReference type="InterPro" id="IPR007305">
    <property type="entry name" value="Vesicle_transpt_Got1/SFT2"/>
</dbReference>
<dbReference type="PANTHER" id="PTHR10057:SF0">
    <property type="entry name" value="TRANSLOCATOR PROTEIN"/>
    <property type="match status" value="1"/>
</dbReference>
<dbReference type="FunFam" id="1.20.1260.100:FF:000001">
    <property type="entry name" value="translocator protein 2"/>
    <property type="match status" value="1"/>
</dbReference>
<dbReference type="EMBL" id="BDRX01000036">
    <property type="protein sequence ID" value="GBF92966.1"/>
    <property type="molecule type" value="Genomic_DNA"/>
</dbReference>
<keyword evidence="3 7" id="KW-0812">Transmembrane</keyword>
<name>A0A2V0NZC5_9CHLO</name>
<dbReference type="InterPro" id="IPR038330">
    <property type="entry name" value="TspO/MBR-related_sf"/>
</dbReference>
<accession>A0A2V0NZC5</accession>
<feature type="transmembrane region" description="Helical" evidence="7">
    <location>
        <begin position="64"/>
        <end position="85"/>
    </location>
</feature>
<feature type="transmembrane region" description="Helical" evidence="7">
    <location>
        <begin position="276"/>
        <end position="298"/>
    </location>
</feature>
<feature type="transmembrane region" description="Helical" evidence="7">
    <location>
        <begin position="6"/>
        <end position="23"/>
    </location>
</feature>
<evidence type="ECO:0000256" key="4">
    <source>
        <dbReference type="ARBA" id="ARBA00022989"/>
    </source>
</evidence>
<dbReference type="Pfam" id="PF04178">
    <property type="entry name" value="Got1"/>
    <property type="match status" value="1"/>
</dbReference>
<dbReference type="Gene3D" id="1.20.1260.100">
    <property type="entry name" value="TspO/MBR protein"/>
    <property type="match status" value="1"/>
</dbReference>
<keyword evidence="9" id="KW-1185">Reference proteome</keyword>
<evidence type="ECO:0000313" key="8">
    <source>
        <dbReference type="EMBL" id="GBF92966.1"/>
    </source>
</evidence>
<evidence type="ECO:0000256" key="7">
    <source>
        <dbReference type="SAM" id="Phobius"/>
    </source>
</evidence>
<evidence type="ECO:0000256" key="5">
    <source>
        <dbReference type="ARBA" id="ARBA00023136"/>
    </source>
</evidence>
<dbReference type="InParanoid" id="A0A2V0NZC5"/>
<dbReference type="GO" id="GO:0016020">
    <property type="term" value="C:membrane"/>
    <property type="evidence" value="ECO:0007669"/>
    <property type="project" value="UniProtKB-SubCell"/>
</dbReference>
<feature type="transmembrane region" description="Helical" evidence="7">
    <location>
        <begin position="245"/>
        <end position="264"/>
    </location>
</feature>
<proteinExistence type="inferred from homology"/>
<keyword evidence="5 7" id="KW-0472">Membrane</keyword>
<dbReference type="STRING" id="307507.A0A2V0NZC5"/>
<feature type="transmembrane region" description="Helical" evidence="7">
    <location>
        <begin position="215"/>
        <end position="239"/>
    </location>
</feature>
<dbReference type="SUPFAM" id="SSF101447">
    <property type="entry name" value="Formin homology 2 domain (FH2 domain)"/>
    <property type="match status" value="1"/>
</dbReference>
<gene>
    <name evidence="8" type="ORF">Rsub_05802</name>
</gene>
<evidence type="ECO:0000256" key="3">
    <source>
        <dbReference type="ARBA" id="ARBA00022692"/>
    </source>
</evidence>
<dbReference type="Pfam" id="PF03073">
    <property type="entry name" value="TspO_MBR"/>
    <property type="match status" value="1"/>
</dbReference>
<evidence type="ECO:0000256" key="6">
    <source>
        <dbReference type="SAM" id="MobiDB-lite"/>
    </source>
</evidence>
<reference evidence="8 9" key="1">
    <citation type="journal article" date="2018" name="Sci. Rep.">
        <title>Raphidocelis subcapitata (=Pseudokirchneriella subcapitata) provides an insight into genome evolution and environmental adaptations in the Sphaeropleales.</title>
        <authorList>
            <person name="Suzuki S."/>
            <person name="Yamaguchi H."/>
            <person name="Nakajima N."/>
            <person name="Kawachi M."/>
        </authorList>
    </citation>
    <scope>NUCLEOTIDE SEQUENCE [LARGE SCALE GENOMIC DNA]</scope>
    <source>
        <strain evidence="8 9">NIES-35</strain>
    </source>
</reference>
<dbReference type="Proteomes" id="UP000247498">
    <property type="component" value="Unassembled WGS sequence"/>
</dbReference>
<dbReference type="GO" id="GO:0033013">
    <property type="term" value="P:tetrapyrrole metabolic process"/>
    <property type="evidence" value="ECO:0007669"/>
    <property type="project" value="UniProtKB-ARBA"/>
</dbReference>
<comment type="subcellular location">
    <subcellularLocation>
        <location evidence="1">Membrane</location>
        <topology evidence="1">Multi-pass membrane protein</topology>
    </subcellularLocation>
</comment>
<dbReference type="PANTHER" id="PTHR10057">
    <property type="entry name" value="PERIPHERAL-TYPE BENZODIAZEPINE RECEPTOR"/>
    <property type="match status" value="1"/>
</dbReference>
<feature type="compositionally biased region" description="Pro residues" evidence="6">
    <location>
        <begin position="177"/>
        <end position="191"/>
    </location>
</feature>
<feature type="region of interest" description="Disordered" evidence="6">
    <location>
        <begin position="172"/>
        <end position="191"/>
    </location>
</feature>
<feature type="transmembrane region" description="Helical" evidence="7">
    <location>
        <begin position="304"/>
        <end position="323"/>
    </location>
</feature>
<feature type="transmembrane region" description="Helical" evidence="7">
    <location>
        <begin position="120"/>
        <end position="140"/>
    </location>
</feature>
<comment type="similarity">
    <text evidence="2">Belongs to the TspO/BZRP family.</text>
</comment>
<dbReference type="AlphaFoldDB" id="A0A2V0NZC5"/>
<keyword evidence="4 7" id="KW-1133">Transmembrane helix</keyword>
<protein>
    <submittedName>
        <fullName evidence="8">Translocator</fullName>
    </submittedName>
</protein>
<dbReference type="CDD" id="cd15904">
    <property type="entry name" value="TSPO_MBR"/>
    <property type="match status" value="1"/>
</dbReference>
<dbReference type="OrthoDB" id="8841220at2759"/>
<dbReference type="GO" id="GO:0012505">
    <property type="term" value="C:endomembrane system"/>
    <property type="evidence" value="ECO:0007669"/>
    <property type="project" value="UniProtKB-ARBA"/>
</dbReference>
<dbReference type="GO" id="GO:0005737">
    <property type="term" value="C:cytoplasm"/>
    <property type="evidence" value="ECO:0007669"/>
    <property type="project" value="UniProtKB-ARBA"/>
</dbReference>